<dbReference type="GeneID" id="62208239"/>
<dbReference type="EMBL" id="JAAABM010000019">
    <property type="protein sequence ID" value="KAF7671791.1"/>
    <property type="molecule type" value="Genomic_DNA"/>
</dbReference>
<evidence type="ECO:0000313" key="2">
    <source>
        <dbReference type="EMBL" id="KAF7671791.1"/>
    </source>
</evidence>
<feature type="chain" id="PRO_5034485696" evidence="1">
    <location>
        <begin position="18"/>
        <end position="78"/>
    </location>
</feature>
<evidence type="ECO:0000313" key="3">
    <source>
        <dbReference type="Proteomes" id="UP000596902"/>
    </source>
</evidence>
<dbReference type="OrthoDB" id="4845489at2759"/>
<evidence type="ECO:0000256" key="1">
    <source>
        <dbReference type="SAM" id="SignalP"/>
    </source>
</evidence>
<comment type="caution">
    <text evidence="2">The sequence shown here is derived from an EMBL/GenBank/DDBJ whole genome shotgun (WGS) entry which is preliminary data.</text>
</comment>
<dbReference type="RefSeq" id="XP_038782152.1">
    <property type="nucleotide sequence ID" value="XM_038935061.1"/>
</dbReference>
<dbReference type="AlphaFoldDB" id="A0A8H7AZ13"/>
<reference evidence="2" key="1">
    <citation type="submission" date="2020-01" db="EMBL/GenBank/DDBJ databases">
        <authorList>
            <person name="Feng Z.H.Z."/>
        </authorList>
    </citation>
    <scope>NUCLEOTIDE SEQUENCE</scope>
    <source>
        <strain evidence="2">CBS107.38</strain>
    </source>
</reference>
<feature type="signal peptide" evidence="1">
    <location>
        <begin position="1"/>
        <end position="17"/>
    </location>
</feature>
<organism evidence="2 3">
    <name type="scientific">Alternaria burnsii</name>
    <dbReference type="NCBI Taxonomy" id="1187904"/>
    <lineage>
        <taxon>Eukaryota</taxon>
        <taxon>Fungi</taxon>
        <taxon>Dikarya</taxon>
        <taxon>Ascomycota</taxon>
        <taxon>Pezizomycotina</taxon>
        <taxon>Dothideomycetes</taxon>
        <taxon>Pleosporomycetidae</taxon>
        <taxon>Pleosporales</taxon>
        <taxon>Pleosporineae</taxon>
        <taxon>Pleosporaceae</taxon>
        <taxon>Alternaria</taxon>
        <taxon>Alternaria sect. Alternaria</taxon>
    </lineage>
</organism>
<name>A0A8H7AZ13_9PLEO</name>
<dbReference type="Proteomes" id="UP000596902">
    <property type="component" value="Unassembled WGS sequence"/>
</dbReference>
<reference evidence="2" key="2">
    <citation type="submission" date="2020-08" db="EMBL/GenBank/DDBJ databases">
        <title>Draft Genome Sequence of Cumin Blight Pathogen Alternaria burnsii.</title>
        <authorList>
            <person name="Feng Z."/>
        </authorList>
    </citation>
    <scope>NUCLEOTIDE SEQUENCE</scope>
    <source>
        <strain evidence="2">CBS107.38</strain>
    </source>
</reference>
<gene>
    <name evidence="2" type="ORF">GT037_010014</name>
</gene>
<sequence>MKLVTSILLAFAVSAQASWCNDGWGLPANTGCPDSYPHSFCCGDGDDARFPRERTCAQPIRNGLYVQDSCSGGFIKCC</sequence>
<keyword evidence="1" id="KW-0732">Signal</keyword>
<protein>
    <submittedName>
        <fullName evidence="2">Uncharacterized protein</fullName>
    </submittedName>
</protein>
<proteinExistence type="predicted"/>
<keyword evidence="3" id="KW-1185">Reference proteome</keyword>
<accession>A0A8H7AZ13</accession>